<feature type="transmembrane region" description="Helical" evidence="9">
    <location>
        <begin position="23"/>
        <end position="44"/>
    </location>
</feature>
<feature type="transmembrane region" description="Helical" evidence="9">
    <location>
        <begin position="115"/>
        <end position="137"/>
    </location>
</feature>
<dbReference type="InterPro" id="IPR005467">
    <property type="entry name" value="His_kinase_dom"/>
</dbReference>
<evidence type="ECO:0000256" key="2">
    <source>
        <dbReference type="ARBA" id="ARBA00012438"/>
    </source>
</evidence>
<dbReference type="InterPro" id="IPR050482">
    <property type="entry name" value="Sensor_HK_TwoCompSys"/>
</dbReference>
<keyword evidence="6 11" id="KW-0418">Kinase</keyword>
<feature type="domain" description="Histidine kinase" evidence="10">
    <location>
        <begin position="326"/>
        <end position="413"/>
    </location>
</feature>
<dbReference type="InterPro" id="IPR011712">
    <property type="entry name" value="Sig_transdc_His_kin_sub3_dim/P"/>
</dbReference>
<dbReference type="PANTHER" id="PTHR24421:SF10">
    <property type="entry name" value="NITRATE_NITRITE SENSOR PROTEIN NARQ"/>
    <property type="match status" value="1"/>
</dbReference>
<dbReference type="SMART" id="SM00387">
    <property type="entry name" value="HATPase_c"/>
    <property type="match status" value="1"/>
</dbReference>
<evidence type="ECO:0000256" key="6">
    <source>
        <dbReference type="ARBA" id="ARBA00022777"/>
    </source>
</evidence>
<dbReference type="Gene3D" id="3.30.565.10">
    <property type="entry name" value="Histidine kinase-like ATPase, C-terminal domain"/>
    <property type="match status" value="1"/>
</dbReference>
<evidence type="ECO:0000256" key="9">
    <source>
        <dbReference type="SAM" id="Phobius"/>
    </source>
</evidence>
<comment type="caution">
    <text evidence="11">The sequence shown here is derived from an EMBL/GenBank/DDBJ whole genome shotgun (WGS) entry which is preliminary data.</text>
</comment>
<dbReference type="PANTHER" id="PTHR24421">
    <property type="entry name" value="NITRATE/NITRITE SENSOR PROTEIN NARX-RELATED"/>
    <property type="match status" value="1"/>
</dbReference>
<evidence type="ECO:0000256" key="1">
    <source>
        <dbReference type="ARBA" id="ARBA00000085"/>
    </source>
</evidence>
<keyword evidence="9" id="KW-0812">Transmembrane</keyword>
<keyword evidence="9" id="KW-0472">Membrane</keyword>
<dbReference type="InterPro" id="IPR003594">
    <property type="entry name" value="HATPase_dom"/>
</dbReference>
<sequence>MPGVGCRPYADPMPDSERSALRVWAPVVLSALIQVGTTAGILGARSFQWRAQHGPRFGPAANPLVDAELHPINPAVAVLLVLLAFVGPVLLIWIRRRPGPILIAIAASAVVGEGLMLLAASAIAFYISVIFAVVIAVLHDARLWAWIVTGVLWLTPIGLYLVNRNPASLFLLVPWTIVSIAVLVIPQSARNRRLWREQQLRDAEARRAEEAQAERVRIARELHDVLAHSLSQINVQASVGLHLFETQPEKAATALANVKDTSKHALDEVRQVLGMLRGDAPLAPEQGLAGLGALVDELKAHGLDGTLAVAAGLNAEDVSAATQQAVYRIVQEALTNVTKHAAAHRVEVEVTGDDEWLSVRISDDGVGAAAGASPDGRGLLGMRERAELLGGTLTASPAPGGGFRVEARLPLGGAR</sequence>
<evidence type="ECO:0000256" key="4">
    <source>
        <dbReference type="ARBA" id="ARBA00022679"/>
    </source>
</evidence>
<dbReference type="Pfam" id="PF02518">
    <property type="entry name" value="HATPase_c"/>
    <property type="match status" value="1"/>
</dbReference>
<evidence type="ECO:0000256" key="7">
    <source>
        <dbReference type="ARBA" id="ARBA00022840"/>
    </source>
</evidence>
<reference evidence="11" key="2">
    <citation type="submission" date="2023-12" db="EMBL/GenBank/DDBJ databases">
        <authorList>
            <person name="Sun Q."/>
            <person name="Inoue M."/>
        </authorList>
    </citation>
    <scope>NUCLEOTIDE SEQUENCE</scope>
    <source>
        <strain evidence="11">JCM 17590</strain>
    </source>
</reference>
<keyword evidence="3" id="KW-0597">Phosphoprotein</keyword>
<evidence type="ECO:0000259" key="10">
    <source>
        <dbReference type="PROSITE" id="PS50109"/>
    </source>
</evidence>
<dbReference type="CDD" id="cd16917">
    <property type="entry name" value="HATPase_UhpB-NarQ-NarX-like"/>
    <property type="match status" value="1"/>
</dbReference>
<evidence type="ECO:0000313" key="11">
    <source>
        <dbReference type="EMBL" id="GAA4158894.1"/>
    </source>
</evidence>
<dbReference type="Gene3D" id="1.20.5.1930">
    <property type="match status" value="1"/>
</dbReference>
<dbReference type="EMBL" id="BAABBV010000001">
    <property type="protein sequence ID" value="GAA4158894.1"/>
    <property type="molecule type" value="Genomic_DNA"/>
</dbReference>
<dbReference type="PROSITE" id="PS50109">
    <property type="entry name" value="HIS_KIN"/>
    <property type="match status" value="1"/>
</dbReference>
<protein>
    <recommendedName>
        <fullName evidence="2">histidine kinase</fullName>
        <ecNumber evidence="2">2.7.13.3</ecNumber>
    </recommendedName>
</protein>
<evidence type="ECO:0000256" key="5">
    <source>
        <dbReference type="ARBA" id="ARBA00022741"/>
    </source>
</evidence>
<proteinExistence type="predicted"/>
<dbReference type="EC" id="2.7.13.3" evidence="2"/>
<feature type="transmembrane region" description="Helical" evidence="9">
    <location>
        <begin position="72"/>
        <end position="94"/>
    </location>
</feature>
<accession>A0ABP7ZI73</accession>
<keyword evidence="7" id="KW-0067">ATP-binding</keyword>
<keyword evidence="4" id="KW-0808">Transferase</keyword>
<gene>
    <name evidence="11" type="ORF">GCM10022286_12490</name>
</gene>
<dbReference type="Pfam" id="PF07730">
    <property type="entry name" value="HisKA_3"/>
    <property type="match status" value="1"/>
</dbReference>
<dbReference type="SUPFAM" id="SSF55874">
    <property type="entry name" value="ATPase domain of HSP90 chaperone/DNA topoisomerase II/histidine kinase"/>
    <property type="match status" value="1"/>
</dbReference>
<dbReference type="InterPro" id="IPR036890">
    <property type="entry name" value="HATPase_C_sf"/>
</dbReference>
<keyword evidence="12" id="KW-1185">Reference proteome</keyword>
<comment type="catalytic activity">
    <reaction evidence="1">
        <text>ATP + protein L-histidine = ADP + protein N-phospho-L-histidine.</text>
        <dbReference type="EC" id="2.7.13.3"/>
    </reaction>
</comment>
<feature type="transmembrane region" description="Helical" evidence="9">
    <location>
        <begin position="169"/>
        <end position="189"/>
    </location>
</feature>
<name>A0ABP7ZI73_9MICO</name>
<evidence type="ECO:0000313" key="12">
    <source>
        <dbReference type="Proteomes" id="UP001415169"/>
    </source>
</evidence>
<dbReference type="Proteomes" id="UP001415169">
    <property type="component" value="Unassembled WGS sequence"/>
</dbReference>
<feature type="transmembrane region" description="Helical" evidence="9">
    <location>
        <begin position="143"/>
        <end position="162"/>
    </location>
</feature>
<keyword evidence="9" id="KW-1133">Transmembrane helix</keyword>
<keyword evidence="8" id="KW-0902">Two-component regulatory system</keyword>
<evidence type="ECO:0000256" key="3">
    <source>
        <dbReference type="ARBA" id="ARBA00022553"/>
    </source>
</evidence>
<reference evidence="11" key="1">
    <citation type="journal article" date="2014" name="Int. J. Syst. Evol. Microbiol.">
        <title>Complete genome of a new Firmicutes species belonging to the dominant human colonic microbiota ('Ruminococcus bicirculans') reveals two chromosomes and a selective capacity to utilize plant glucans.</title>
        <authorList>
            <consortium name="NISC Comparative Sequencing Program"/>
            <person name="Wegmann U."/>
            <person name="Louis P."/>
            <person name="Goesmann A."/>
            <person name="Henrissat B."/>
            <person name="Duncan S.H."/>
            <person name="Flint H.J."/>
        </authorList>
    </citation>
    <scope>NUCLEOTIDE SEQUENCE</scope>
    <source>
        <strain evidence="11">JCM 17590</strain>
    </source>
</reference>
<keyword evidence="5" id="KW-0547">Nucleotide-binding</keyword>
<evidence type="ECO:0000256" key="8">
    <source>
        <dbReference type="ARBA" id="ARBA00023012"/>
    </source>
</evidence>
<dbReference type="GO" id="GO:0016301">
    <property type="term" value="F:kinase activity"/>
    <property type="evidence" value="ECO:0007669"/>
    <property type="project" value="UniProtKB-KW"/>
</dbReference>
<organism evidence="11 12">
    <name type="scientific">Gryllotalpicola daejeonensis</name>
    <dbReference type="NCBI Taxonomy" id="993087"/>
    <lineage>
        <taxon>Bacteria</taxon>
        <taxon>Bacillati</taxon>
        <taxon>Actinomycetota</taxon>
        <taxon>Actinomycetes</taxon>
        <taxon>Micrococcales</taxon>
        <taxon>Microbacteriaceae</taxon>
        <taxon>Gryllotalpicola</taxon>
    </lineage>
</organism>